<evidence type="ECO:0000256" key="2">
    <source>
        <dbReference type="SAM" id="SignalP"/>
    </source>
</evidence>
<dbReference type="OrthoDB" id="5421909at2759"/>
<evidence type="ECO:0008006" key="5">
    <source>
        <dbReference type="Google" id="ProtNLM"/>
    </source>
</evidence>
<keyword evidence="4" id="KW-1185">Reference proteome</keyword>
<comment type="caution">
    <text evidence="3">The sequence shown here is derived from an EMBL/GenBank/DDBJ whole genome shotgun (WGS) entry which is preliminary data.</text>
</comment>
<feature type="signal peptide" evidence="2">
    <location>
        <begin position="1"/>
        <end position="20"/>
    </location>
</feature>
<gene>
    <name evidence="3" type="ORF">FGADI_11183</name>
</gene>
<feature type="region of interest" description="Disordered" evidence="1">
    <location>
        <begin position="195"/>
        <end position="255"/>
    </location>
</feature>
<sequence>MLAKTFLWAAVATAMPLVEMSPRELHELERHQPVSIRKNPPLEARANRIIPVVVGGAQDTFVPNMIRAAAGDVIQFQFSSGNHTVTQSSEDSPCQPLQATQSGVIHSGHIPFQAGQTTVGTFNVPLNNTESIYLYCATGPHCQIGQVMAINPPSEENLVQFSKKAAGALANVDAGAATGGTVGEIPLADAAFTPAEEEAPPAPPAESSPAASPPVPPAPPAPPAPSAPSAPAPPAETPSSTPGAAAMEAHHRLGY</sequence>
<accession>A0A8H4WQK2</accession>
<dbReference type="Gene3D" id="2.60.40.420">
    <property type="entry name" value="Cupredoxins - blue copper proteins"/>
    <property type="match status" value="1"/>
</dbReference>
<protein>
    <recommendedName>
        <fullName evidence="5">Extracellular serine-rich protein</fullName>
    </recommendedName>
</protein>
<dbReference type="EMBL" id="JABFAI010000319">
    <property type="protein sequence ID" value="KAF4946426.1"/>
    <property type="molecule type" value="Genomic_DNA"/>
</dbReference>
<feature type="compositionally biased region" description="Low complexity" evidence="1">
    <location>
        <begin position="237"/>
        <end position="246"/>
    </location>
</feature>
<evidence type="ECO:0000313" key="4">
    <source>
        <dbReference type="Proteomes" id="UP000604273"/>
    </source>
</evidence>
<organism evidence="3 4">
    <name type="scientific">Fusarium gaditjirri</name>
    <dbReference type="NCBI Taxonomy" id="282569"/>
    <lineage>
        <taxon>Eukaryota</taxon>
        <taxon>Fungi</taxon>
        <taxon>Dikarya</taxon>
        <taxon>Ascomycota</taxon>
        <taxon>Pezizomycotina</taxon>
        <taxon>Sordariomycetes</taxon>
        <taxon>Hypocreomycetidae</taxon>
        <taxon>Hypocreales</taxon>
        <taxon>Nectriaceae</taxon>
        <taxon>Fusarium</taxon>
        <taxon>Fusarium nisikadoi species complex</taxon>
    </lineage>
</organism>
<evidence type="ECO:0000256" key="1">
    <source>
        <dbReference type="SAM" id="MobiDB-lite"/>
    </source>
</evidence>
<reference evidence="3" key="1">
    <citation type="journal article" date="2020" name="BMC Genomics">
        <title>Correction to: Identification and distribution of gene clusters required for synthesis of sphingolipid metabolism inhibitors in diverse species of the filamentous fungus Fusarium.</title>
        <authorList>
            <person name="Kim H.S."/>
            <person name="Lohmar J.M."/>
            <person name="Busman M."/>
            <person name="Brown D.W."/>
            <person name="Naumann T.A."/>
            <person name="Divon H.H."/>
            <person name="Lysoe E."/>
            <person name="Uhlig S."/>
            <person name="Proctor R.H."/>
        </authorList>
    </citation>
    <scope>NUCLEOTIDE SEQUENCE</scope>
    <source>
        <strain evidence="3">NRRL 45417</strain>
    </source>
</reference>
<keyword evidence="2" id="KW-0732">Signal</keyword>
<feature type="compositionally biased region" description="Pro residues" evidence="1">
    <location>
        <begin position="200"/>
        <end position="236"/>
    </location>
</feature>
<dbReference type="PANTHER" id="PTHR34883:SF17">
    <property type="entry name" value="CUPREDOXIN"/>
    <property type="match status" value="1"/>
</dbReference>
<dbReference type="InterPro" id="IPR008972">
    <property type="entry name" value="Cupredoxin"/>
</dbReference>
<reference evidence="3" key="2">
    <citation type="submission" date="2020-05" db="EMBL/GenBank/DDBJ databases">
        <authorList>
            <person name="Kim H.-S."/>
            <person name="Proctor R.H."/>
            <person name="Brown D.W."/>
        </authorList>
    </citation>
    <scope>NUCLEOTIDE SEQUENCE</scope>
    <source>
        <strain evidence="3">NRRL 45417</strain>
    </source>
</reference>
<dbReference type="Proteomes" id="UP000604273">
    <property type="component" value="Unassembled WGS sequence"/>
</dbReference>
<dbReference type="SUPFAM" id="SSF49503">
    <property type="entry name" value="Cupredoxins"/>
    <property type="match status" value="1"/>
</dbReference>
<evidence type="ECO:0000313" key="3">
    <source>
        <dbReference type="EMBL" id="KAF4946426.1"/>
    </source>
</evidence>
<name>A0A8H4WQK2_9HYPO</name>
<dbReference type="PANTHER" id="PTHR34883">
    <property type="entry name" value="SERINE-RICH PROTEIN, PUTATIVE-RELATED-RELATED"/>
    <property type="match status" value="1"/>
</dbReference>
<feature type="chain" id="PRO_5034060544" description="Extracellular serine-rich protein" evidence="2">
    <location>
        <begin position="21"/>
        <end position="255"/>
    </location>
</feature>
<dbReference type="AlphaFoldDB" id="A0A8H4WQK2"/>
<proteinExistence type="predicted"/>
<dbReference type="InterPro" id="IPR052953">
    <property type="entry name" value="Ser-rich/MCO-related"/>
</dbReference>